<evidence type="ECO:0000313" key="1">
    <source>
        <dbReference type="EMBL" id="KAH3850467.1"/>
    </source>
</evidence>
<dbReference type="EMBL" id="JAIWYP010000003">
    <property type="protein sequence ID" value="KAH3850467.1"/>
    <property type="molecule type" value="Genomic_DNA"/>
</dbReference>
<proteinExistence type="predicted"/>
<dbReference type="AlphaFoldDB" id="A0A9D4L4I0"/>
<name>A0A9D4L4I0_DREPO</name>
<keyword evidence="2" id="KW-1185">Reference proteome</keyword>
<reference evidence="1" key="1">
    <citation type="journal article" date="2019" name="bioRxiv">
        <title>The Genome of the Zebra Mussel, Dreissena polymorpha: A Resource for Invasive Species Research.</title>
        <authorList>
            <person name="McCartney M.A."/>
            <person name="Auch B."/>
            <person name="Kono T."/>
            <person name="Mallez S."/>
            <person name="Zhang Y."/>
            <person name="Obille A."/>
            <person name="Becker A."/>
            <person name="Abrahante J.E."/>
            <person name="Garbe J."/>
            <person name="Badalamenti J.P."/>
            <person name="Herman A."/>
            <person name="Mangelson H."/>
            <person name="Liachko I."/>
            <person name="Sullivan S."/>
            <person name="Sone E.D."/>
            <person name="Koren S."/>
            <person name="Silverstein K.A.T."/>
            <person name="Beckman K.B."/>
            <person name="Gohl D.M."/>
        </authorList>
    </citation>
    <scope>NUCLEOTIDE SEQUENCE</scope>
    <source>
        <strain evidence="1">Duluth1</strain>
        <tissue evidence="1">Whole animal</tissue>
    </source>
</reference>
<sequence length="153" mass="17662">MAEGGIQNIVPDTESVALHSSLYNRHSRNYIEITSVEVCNIMTHLGYGEEIRRRRILKYNDRDSIVNAKMVERNEFRVNDISIITAGSKAEGLSCCFESDTDQLLVLKDVLCVEAEVDLHTIPEDIDVFRMDTRVYPGHCRMYWREKLLHIAM</sequence>
<accession>A0A9D4L4I0</accession>
<dbReference type="Proteomes" id="UP000828390">
    <property type="component" value="Unassembled WGS sequence"/>
</dbReference>
<protein>
    <submittedName>
        <fullName evidence="1">Uncharacterized protein</fullName>
    </submittedName>
</protein>
<evidence type="ECO:0000313" key="2">
    <source>
        <dbReference type="Proteomes" id="UP000828390"/>
    </source>
</evidence>
<organism evidence="1 2">
    <name type="scientific">Dreissena polymorpha</name>
    <name type="common">Zebra mussel</name>
    <name type="synonym">Mytilus polymorpha</name>
    <dbReference type="NCBI Taxonomy" id="45954"/>
    <lineage>
        <taxon>Eukaryota</taxon>
        <taxon>Metazoa</taxon>
        <taxon>Spiralia</taxon>
        <taxon>Lophotrochozoa</taxon>
        <taxon>Mollusca</taxon>
        <taxon>Bivalvia</taxon>
        <taxon>Autobranchia</taxon>
        <taxon>Heteroconchia</taxon>
        <taxon>Euheterodonta</taxon>
        <taxon>Imparidentia</taxon>
        <taxon>Neoheterodontei</taxon>
        <taxon>Myida</taxon>
        <taxon>Dreissenoidea</taxon>
        <taxon>Dreissenidae</taxon>
        <taxon>Dreissena</taxon>
    </lineage>
</organism>
<gene>
    <name evidence="1" type="ORF">DPMN_092878</name>
</gene>
<reference evidence="1" key="2">
    <citation type="submission" date="2020-11" db="EMBL/GenBank/DDBJ databases">
        <authorList>
            <person name="McCartney M.A."/>
            <person name="Auch B."/>
            <person name="Kono T."/>
            <person name="Mallez S."/>
            <person name="Becker A."/>
            <person name="Gohl D.M."/>
            <person name="Silverstein K.A.T."/>
            <person name="Koren S."/>
            <person name="Bechman K.B."/>
            <person name="Herman A."/>
            <person name="Abrahante J.E."/>
            <person name="Garbe J."/>
        </authorList>
    </citation>
    <scope>NUCLEOTIDE SEQUENCE</scope>
    <source>
        <strain evidence="1">Duluth1</strain>
        <tissue evidence="1">Whole animal</tissue>
    </source>
</reference>
<comment type="caution">
    <text evidence="1">The sequence shown here is derived from an EMBL/GenBank/DDBJ whole genome shotgun (WGS) entry which is preliminary data.</text>
</comment>